<evidence type="ECO:0000259" key="9">
    <source>
        <dbReference type="Pfam" id="PF25019"/>
    </source>
</evidence>
<dbReference type="GO" id="GO:0006952">
    <property type="term" value="P:defense response"/>
    <property type="evidence" value="ECO:0007669"/>
    <property type="project" value="UniProtKB-KW"/>
</dbReference>
<dbReference type="InterPro" id="IPR027417">
    <property type="entry name" value="P-loop_NTPase"/>
</dbReference>
<evidence type="ECO:0000259" key="6">
    <source>
        <dbReference type="Pfam" id="PF00931"/>
    </source>
</evidence>
<feature type="domain" description="Disease resistance N-terminal" evidence="7">
    <location>
        <begin position="5"/>
        <end position="93"/>
    </location>
</feature>
<dbReference type="PRINTS" id="PR00364">
    <property type="entry name" value="DISEASERSIST"/>
</dbReference>
<keyword evidence="5" id="KW-0067">ATP-binding</keyword>
<keyword evidence="1" id="KW-0433">Leucine-rich repeat</keyword>
<dbReference type="InterPro" id="IPR042197">
    <property type="entry name" value="Apaf_helical"/>
</dbReference>
<dbReference type="SUPFAM" id="SSF52540">
    <property type="entry name" value="P-loop containing nucleoside triphosphate hydrolases"/>
    <property type="match status" value="1"/>
</dbReference>
<dbReference type="eggNOG" id="KOG4658">
    <property type="taxonomic scope" value="Eukaryota"/>
</dbReference>
<dbReference type="PANTHER" id="PTHR36766">
    <property type="entry name" value="PLANT BROAD-SPECTRUM MILDEW RESISTANCE PROTEIN RPW8"/>
    <property type="match status" value="1"/>
</dbReference>
<reference evidence="10 12" key="1">
    <citation type="journal article" date="2011" name="Nature">
        <title>The Medicago genome provides insight into the evolution of rhizobial symbioses.</title>
        <authorList>
            <person name="Young N.D."/>
            <person name="Debelle F."/>
            <person name="Oldroyd G.E."/>
            <person name="Geurts R."/>
            <person name="Cannon S.B."/>
            <person name="Udvardi M.K."/>
            <person name="Benedito V.A."/>
            <person name="Mayer K.F."/>
            <person name="Gouzy J."/>
            <person name="Schoof H."/>
            <person name="Van de Peer Y."/>
            <person name="Proost S."/>
            <person name="Cook D.R."/>
            <person name="Meyers B.C."/>
            <person name="Spannagl M."/>
            <person name="Cheung F."/>
            <person name="De Mita S."/>
            <person name="Krishnakumar V."/>
            <person name="Gundlach H."/>
            <person name="Zhou S."/>
            <person name="Mudge J."/>
            <person name="Bharti A.K."/>
            <person name="Murray J.D."/>
            <person name="Naoumkina M.A."/>
            <person name="Rosen B."/>
            <person name="Silverstein K.A."/>
            <person name="Tang H."/>
            <person name="Rombauts S."/>
            <person name="Zhao P.X."/>
            <person name="Zhou P."/>
            <person name="Barbe V."/>
            <person name="Bardou P."/>
            <person name="Bechner M."/>
            <person name="Bellec A."/>
            <person name="Berger A."/>
            <person name="Berges H."/>
            <person name="Bidwell S."/>
            <person name="Bisseling T."/>
            <person name="Choisne N."/>
            <person name="Couloux A."/>
            <person name="Denny R."/>
            <person name="Deshpande S."/>
            <person name="Dai X."/>
            <person name="Doyle J.J."/>
            <person name="Dudez A.M."/>
            <person name="Farmer A.D."/>
            <person name="Fouteau S."/>
            <person name="Franken C."/>
            <person name="Gibelin C."/>
            <person name="Gish J."/>
            <person name="Goldstein S."/>
            <person name="Gonzalez A.J."/>
            <person name="Green P.J."/>
            <person name="Hallab A."/>
            <person name="Hartog M."/>
            <person name="Hua A."/>
            <person name="Humphray S.J."/>
            <person name="Jeong D.H."/>
            <person name="Jing Y."/>
            <person name="Jocker A."/>
            <person name="Kenton S.M."/>
            <person name="Kim D.J."/>
            <person name="Klee K."/>
            <person name="Lai H."/>
            <person name="Lang C."/>
            <person name="Lin S."/>
            <person name="Macmil S.L."/>
            <person name="Magdelenat G."/>
            <person name="Matthews L."/>
            <person name="McCorrison J."/>
            <person name="Monaghan E.L."/>
            <person name="Mun J.H."/>
            <person name="Najar F.Z."/>
            <person name="Nicholson C."/>
            <person name="Noirot C."/>
            <person name="O'Bleness M."/>
            <person name="Paule C.R."/>
            <person name="Poulain J."/>
            <person name="Prion F."/>
            <person name="Qin B."/>
            <person name="Qu C."/>
            <person name="Retzel E.F."/>
            <person name="Riddle C."/>
            <person name="Sallet E."/>
            <person name="Samain S."/>
            <person name="Samson N."/>
            <person name="Sanders I."/>
            <person name="Saurat O."/>
            <person name="Scarpelli C."/>
            <person name="Schiex T."/>
            <person name="Segurens B."/>
            <person name="Severin A.J."/>
            <person name="Sherrier D.J."/>
            <person name="Shi R."/>
            <person name="Sims S."/>
            <person name="Singer S.R."/>
            <person name="Sinharoy S."/>
            <person name="Sterck L."/>
            <person name="Viollet A."/>
            <person name="Wang B.B."/>
            <person name="Wang K."/>
            <person name="Wang M."/>
            <person name="Wang X."/>
            <person name="Warfsmann J."/>
            <person name="Weissenbach J."/>
            <person name="White D.D."/>
            <person name="White J.D."/>
            <person name="Wiley G.B."/>
            <person name="Wincker P."/>
            <person name="Xing Y."/>
            <person name="Yang L."/>
            <person name="Yao Z."/>
            <person name="Ying F."/>
            <person name="Zhai J."/>
            <person name="Zhou L."/>
            <person name="Zuber A."/>
            <person name="Denarie J."/>
            <person name="Dixon R.A."/>
            <person name="May G.D."/>
            <person name="Schwartz D.C."/>
            <person name="Rogers J."/>
            <person name="Quetier F."/>
            <person name="Town C.D."/>
            <person name="Roe B.A."/>
        </authorList>
    </citation>
    <scope>NUCLEOTIDE SEQUENCE [LARGE SCALE GENOMIC DNA]</scope>
    <source>
        <strain evidence="10">A17</strain>
        <strain evidence="11 12">cv. Jemalong A17</strain>
    </source>
</reference>
<dbReference type="FunFam" id="3.40.50.300:FF:001091">
    <property type="entry name" value="Probable disease resistance protein At1g61300"/>
    <property type="match status" value="1"/>
</dbReference>
<dbReference type="InterPro" id="IPR041118">
    <property type="entry name" value="Rx_N"/>
</dbReference>
<evidence type="ECO:0000313" key="12">
    <source>
        <dbReference type="Proteomes" id="UP000002051"/>
    </source>
</evidence>
<dbReference type="InterPro" id="IPR058922">
    <property type="entry name" value="WHD_DRP"/>
</dbReference>
<dbReference type="SUPFAM" id="SSF52058">
    <property type="entry name" value="L domain-like"/>
    <property type="match status" value="1"/>
</dbReference>
<evidence type="ECO:0000256" key="2">
    <source>
        <dbReference type="ARBA" id="ARBA00022737"/>
    </source>
</evidence>
<dbReference type="Pfam" id="PF25019">
    <property type="entry name" value="LRR_R13L1-DRL21"/>
    <property type="match status" value="1"/>
</dbReference>
<dbReference type="InterPro" id="IPR032675">
    <property type="entry name" value="LRR_dom_sf"/>
</dbReference>
<keyword evidence="2" id="KW-0677">Repeat</keyword>
<feature type="domain" description="NB-ARC" evidence="6">
    <location>
        <begin position="172"/>
        <end position="342"/>
    </location>
</feature>
<dbReference type="Pfam" id="PF00931">
    <property type="entry name" value="NB-ARC"/>
    <property type="match status" value="1"/>
</dbReference>
<organism evidence="10 12">
    <name type="scientific">Medicago truncatula</name>
    <name type="common">Barrel medic</name>
    <name type="synonym">Medicago tribuloides</name>
    <dbReference type="NCBI Taxonomy" id="3880"/>
    <lineage>
        <taxon>Eukaryota</taxon>
        <taxon>Viridiplantae</taxon>
        <taxon>Streptophyta</taxon>
        <taxon>Embryophyta</taxon>
        <taxon>Tracheophyta</taxon>
        <taxon>Spermatophyta</taxon>
        <taxon>Magnoliopsida</taxon>
        <taxon>eudicotyledons</taxon>
        <taxon>Gunneridae</taxon>
        <taxon>Pentapetalae</taxon>
        <taxon>rosids</taxon>
        <taxon>fabids</taxon>
        <taxon>Fabales</taxon>
        <taxon>Fabaceae</taxon>
        <taxon>Papilionoideae</taxon>
        <taxon>50 kb inversion clade</taxon>
        <taxon>NPAAA clade</taxon>
        <taxon>Hologalegina</taxon>
        <taxon>IRL clade</taxon>
        <taxon>Trifolieae</taxon>
        <taxon>Medicago</taxon>
    </lineage>
</organism>
<proteinExistence type="predicted"/>
<dbReference type="Gene3D" id="3.80.10.10">
    <property type="entry name" value="Ribonuclease Inhibitor"/>
    <property type="match status" value="2"/>
</dbReference>
<evidence type="ECO:0000256" key="4">
    <source>
        <dbReference type="ARBA" id="ARBA00022821"/>
    </source>
</evidence>
<keyword evidence="3" id="KW-0547">Nucleotide-binding</keyword>
<evidence type="ECO:0000259" key="7">
    <source>
        <dbReference type="Pfam" id="PF18052"/>
    </source>
</evidence>
<evidence type="ECO:0000313" key="11">
    <source>
        <dbReference type="EnsemblPlants" id="AES96469"/>
    </source>
</evidence>
<dbReference type="GO" id="GO:0005524">
    <property type="term" value="F:ATP binding"/>
    <property type="evidence" value="ECO:0007669"/>
    <property type="project" value="UniProtKB-KW"/>
</dbReference>
<dbReference type="Pfam" id="PF18052">
    <property type="entry name" value="Rx_N"/>
    <property type="match status" value="1"/>
</dbReference>
<accession>A0A0C3XHI4</accession>
<evidence type="ECO:0000313" key="10">
    <source>
        <dbReference type="EMBL" id="AES96469.2"/>
    </source>
</evidence>
<evidence type="ECO:0000259" key="8">
    <source>
        <dbReference type="Pfam" id="PF23559"/>
    </source>
</evidence>
<dbReference type="Gene3D" id="1.10.8.430">
    <property type="entry name" value="Helical domain of apoptotic protease-activating factors"/>
    <property type="match status" value="1"/>
</dbReference>
<dbReference type="PaxDb" id="3880-AES96469"/>
<dbReference type="AlphaFoldDB" id="G7K8B7"/>
<sequence>MAEAVLEVVLNNLSSLIQKEIGLFLGFQQDFNSLSSLLSSIKATLEDAEEKQFSNRAIKDWLLKLKDTAYVLDDILDECATQVLELEHGGFQCGPSHKVQSSCLSSLSSKHVAFRYKIAKKMKKIRDRLNEIAEERSMFHLTEIVKEKRSGVLDWRQTTSIITQPRIYGRDEEKNKIVEFLVGDASVLVDLPVYPIVGLGGLGKTALVQLIFNHERVVNHFELRIWVCVSEDFSLKRMTKAIIESASGHACEDLDLEPLQRKLLDLLKGKRYLLVLDDVWDDEQENWQRLKYVLACGGKGASVLVTTRLPKVAAIMGTVPPHDLSLLSDNDCLDLLKQRAFGPNDEEREELVVIGKEIVKKCRGVPLAAMALGSLLRFKREEIEWLNVKESKLWDLQEDIGNEVWNELYWRSFFQDIEHDGFGKIQKFKMHDLVHDLAQSITEEVNCCITEPSPSNRIRHLSIYGRKSRVVGSIQLQGIKSLRTFLTPTSHCSPPQVLKCYSLRVLDFQLLKELSSSIFRLKHLRYLNLSWGKFESLPKSLCKLLNLVILKLDYCQILKRLPGGLVQLKALQHLSLNNCYSLLSLPRHIRMLDSLNTLTLFVVGKKRGFLLEELGQMNLKGDLYIKHLERVKSVMNAKEANMSSKHVNNLKLSWGRNEDSQLQENVEKILEELQPHSQQLQSLGVGGYTGAYFPQWMSSPSLKYLTQLELVDCNNCLHLPLLGKLSSLNSLTVCNMSHLKYLYEESYIGGVAGGYTTVKILILEKLPDLVRLSREDRDNIFPCLSTLQITECPILLGLPSLPSLSDLRVIGKCNQHLLSSIHKQHSLETLCFNDNNEELTCFSDGMLRDLTSLKRLNIRRCQMFNLSESFQYLTCLEKLVITSSSKIEGLHEALQHMTSLNSLQLINLPNLASLPDWLGNLGLLQELDILHCPKLTCLPMSIQCLTSLKNLRICSCSELGKQCKENTGEDWQKIAHIQCIKVQNCRTPFGGGRGGEDGGGYYVSSLFCFQHQ</sequence>
<dbReference type="GO" id="GO:0043531">
    <property type="term" value="F:ADP binding"/>
    <property type="evidence" value="ECO:0007669"/>
    <property type="project" value="InterPro"/>
</dbReference>
<protein>
    <submittedName>
        <fullName evidence="10">NB-ARC domain disease resistance protein</fullName>
    </submittedName>
</protein>
<keyword evidence="12" id="KW-1185">Reference proteome</keyword>
<reference evidence="11" key="3">
    <citation type="submission" date="2015-04" db="UniProtKB">
        <authorList>
            <consortium name="EnsemblPlants"/>
        </authorList>
    </citation>
    <scope>IDENTIFICATION</scope>
    <source>
        <strain evidence="11">cv. Jemalong A17</strain>
    </source>
</reference>
<dbReference type="InterPro" id="IPR056789">
    <property type="entry name" value="LRR_R13L1-DRL21"/>
</dbReference>
<dbReference type="Proteomes" id="UP000002051">
    <property type="component" value="Chromosome 5"/>
</dbReference>
<feature type="domain" description="Disease resistance protein winged helix" evidence="8">
    <location>
        <begin position="397"/>
        <end position="438"/>
    </location>
</feature>
<dbReference type="EnsemblPlants" id="AES96469">
    <property type="protein sequence ID" value="AES96469"/>
    <property type="gene ID" value="MTR_5g037500"/>
</dbReference>
<dbReference type="Pfam" id="PF23559">
    <property type="entry name" value="WHD_DRP"/>
    <property type="match status" value="1"/>
</dbReference>
<dbReference type="Gene3D" id="1.20.5.4130">
    <property type="match status" value="1"/>
</dbReference>
<name>G7K8B7_MEDTR</name>
<dbReference type="GO" id="GO:0051707">
    <property type="term" value="P:response to other organism"/>
    <property type="evidence" value="ECO:0007669"/>
    <property type="project" value="UniProtKB-ARBA"/>
</dbReference>
<keyword evidence="4" id="KW-0611">Plant defense</keyword>
<dbReference type="InterPro" id="IPR038005">
    <property type="entry name" value="RX-like_CC"/>
</dbReference>
<evidence type="ECO:0000256" key="3">
    <source>
        <dbReference type="ARBA" id="ARBA00022741"/>
    </source>
</evidence>
<dbReference type="CDD" id="cd14798">
    <property type="entry name" value="RX-CC_like"/>
    <property type="match status" value="1"/>
</dbReference>
<dbReference type="Gene3D" id="3.40.50.300">
    <property type="entry name" value="P-loop containing nucleotide triphosphate hydrolases"/>
    <property type="match status" value="1"/>
</dbReference>
<dbReference type="PANTHER" id="PTHR36766:SF42">
    <property type="entry name" value="NB-ARC DOMAIN DISEASE RESISTANCE PROTEIN"/>
    <property type="match status" value="1"/>
</dbReference>
<reference evidence="10 12" key="2">
    <citation type="journal article" date="2014" name="BMC Genomics">
        <title>An improved genome release (version Mt4.0) for the model legume Medicago truncatula.</title>
        <authorList>
            <person name="Tang H."/>
            <person name="Krishnakumar V."/>
            <person name="Bidwell S."/>
            <person name="Rosen B."/>
            <person name="Chan A."/>
            <person name="Zhou S."/>
            <person name="Gentzbittel L."/>
            <person name="Childs K.L."/>
            <person name="Yandell M."/>
            <person name="Gundlach H."/>
            <person name="Mayer K.F."/>
            <person name="Schwartz D.C."/>
            <person name="Town C.D."/>
        </authorList>
    </citation>
    <scope>GENOME REANNOTATION</scope>
    <source>
        <strain evidence="11 12">cv. Jemalong A17</strain>
    </source>
</reference>
<evidence type="ECO:0000256" key="5">
    <source>
        <dbReference type="ARBA" id="ARBA00022840"/>
    </source>
</evidence>
<dbReference type="InterPro" id="IPR002182">
    <property type="entry name" value="NB-ARC"/>
</dbReference>
<dbReference type="EMBL" id="CM001221">
    <property type="protein sequence ID" value="AES96469.2"/>
    <property type="molecule type" value="Genomic_DNA"/>
</dbReference>
<accession>G7K8B7</accession>
<feature type="domain" description="R13L1/DRL21-like LRR repeat region" evidence="9">
    <location>
        <begin position="611"/>
        <end position="736"/>
    </location>
</feature>
<gene>
    <name evidence="10" type="ordered locus">MTR_5g037500</name>
</gene>
<dbReference type="HOGENOM" id="CLU_000837_8_8_1"/>
<dbReference type="SUPFAM" id="SSF52047">
    <property type="entry name" value="RNI-like"/>
    <property type="match status" value="1"/>
</dbReference>
<evidence type="ECO:0000256" key="1">
    <source>
        <dbReference type="ARBA" id="ARBA00022614"/>
    </source>
</evidence>